<feature type="transmembrane region" description="Helical" evidence="1">
    <location>
        <begin position="133"/>
        <end position="148"/>
    </location>
</feature>
<proteinExistence type="predicted"/>
<evidence type="ECO:0000313" key="4">
    <source>
        <dbReference type="Proteomes" id="UP000753724"/>
    </source>
</evidence>
<dbReference type="EMBL" id="JAAAPO010000001">
    <property type="protein sequence ID" value="NBC35133.1"/>
    <property type="molecule type" value="Genomic_DNA"/>
</dbReference>
<evidence type="ECO:0000259" key="2">
    <source>
        <dbReference type="Pfam" id="PF04235"/>
    </source>
</evidence>
<evidence type="ECO:0000256" key="1">
    <source>
        <dbReference type="SAM" id="Phobius"/>
    </source>
</evidence>
<feature type="transmembrane region" description="Helical" evidence="1">
    <location>
        <begin position="223"/>
        <end position="245"/>
    </location>
</feature>
<keyword evidence="1" id="KW-0812">Transmembrane</keyword>
<gene>
    <name evidence="3" type="ORF">GTZ99_01010</name>
</gene>
<keyword evidence="4" id="KW-1185">Reference proteome</keyword>
<dbReference type="Pfam" id="PF04235">
    <property type="entry name" value="DUF418"/>
    <property type="match status" value="1"/>
</dbReference>
<dbReference type="RefSeq" id="WP_161716423.1">
    <property type="nucleotide sequence ID" value="NZ_JAAAPO010000001.1"/>
</dbReference>
<keyword evidence="1" id="KW-1133">Transmembrane helix</keyword>
<feature type="domain" description="DUF418" evidence="2">
    <location>
        <begin position="243"/>
        <end position="404"/>
    </location>
</feature>
<keyword evidence="1" id="KW-0472">Membrane</keyword>
<feature type="transmembrane region" description="Helical" evidence="1">
    <location>
        <begin position="257"/>
        <end position="282"/>
    </location>
</feature>
<protein>
    <submittedName>
        <fullName evidence="3">DUF418 domain-containing protein</fullName>
    </submittedName>
</protein>
<dbReference type="PANTHER" id="PTHR30590">
    <property type="entry name" value="INNER MEMBRANE PROTEIN"/>
    <property type="match status" value="1"/>
</dbReference>
<feature type="transmembrane region" description="Helical" evidence="1">
    <location>
        <begin position="337"/>
        <end position="359"/>
    </location>
</feature>
<accession>A0ABW9X9B7</accession>
<feature type="transmembrane region" description="Helical" evidence="1">
    <location>
        <begin position="21"/>
        <end position="40"/>
    </location>
</feature>
<organism evidence="3 4">
    <name type="scientific">Novosphingobium ovatum</name>
    <dbReference type="NCBI Taxonomy" id="1908523"/>
    <lineage>
        <taxon>Bacteria</taxon>
        <taxon>Pseudomonadati</taxon>
        <taxon>Pseudomonadota</taxon>
        <taxon>Alphaproteobacteria</taxon>
        <taxon>Sphingomonadales</taxon>
        <taxon>Sphingomonadaceae</taxon>
        <taxon>Novosphingobium</taxon>
    </lineage>
</organism>
<sequence length="411" mass="44701">MAQTLGPADLTATDRIVTLDLIRGVAVLGILLVNIAGFAGPPAATLSPDMPAPGSWADHAAYVAVFVLAEGKLRALFSLLFGASLCLFVERVDARERLAGLRLPSGEEMQLRRLGWLLLLGWLHYILLWWGDILFTYAACGVLALMLRRVPLRALWIGAVVFFLLWHMGNLAAGWPLLHAPTAVDAAELTRHAQQMARDIAQGQMGFWTLIGDKLAHSALFPLVMWLSSIGETLPLMLIGVALYRGGFFDGGWSRRALWVSVGGGMALGLPMALGLAWWIWAQGFPVLSMPVVLAYAAGPEHLAMALAYAAALVLATPALAHSPIGARLIAAGRMAFSNYIATTVCMCACFYGWGLGLFGRVGPAAQMGFVAGMWALMLAWSAPWLRHFRMGPLEWLWRCLTEGRRLPFRR</sequence>
<dbReference type="Proteomes" id="UP000753724">
    <property type="component" value="Unassembled WGS sequence"/>
</dbReference>
<name>A0ABW9X9B7_9SPHN</name>
<feature type="transmembrane region" description="Helical" evidence="1">
    <location>
        <begin position="365"/>
        <end position="386"/>
    </location>
</feature>
<dbReference type="InterPro" id="IPR007349">
    <property type="entry name" value="DUF418"/>
</dbReference>
<dbReference type="PANTHER" id="PTHR30590:SF2">
    <property type="entry name" value="INNER MEMBRANE PROTEIN"/>
    <property type="match status" value="1"/>
</dbReference>
<feature type="transmembrane region" description="Helical" evidence="1">
    <location>
        <begin position="302"/>
        <end position="325"/>
    </location>
</feature>
<reference evidence="4" key="1">
    <citation type="submission" date="2020-01" db="EMBL/GenBank/DDBJ databases">
        <title>Sphingomonas sp. strain CSW-10.</title>
        <authorList>
            <person name="Chen W.-M."/>
        </authorList>
    </citation>
    <scope>NUCLEOTIDE SEQUENCE [LARGE SCALE GENOMIC DNA]</scope>
    <source>
        <strain evidence="4">FSY-8</strain>
    </source>
</reference>
<dbReference type="InterPro" id="IPR052529">
    <property type="entry name" value="Bact_Transport_Assoc"/>
</dbReference>
<feature type="transmembrane region" description="Helical" evidence="1">
    <location>
        <begin position="155"/>
        <end position="175"/>
    </location>
</feature>
<comment type="caution">
    <text evidence="3">The sequence shown here is derived from an EMBL/GenBank/DDBJ whole genome shotgun (WGS) entry which is preliminary data.</text>
</comment>
<evidence type="ECO:0000313" key="3">
    <source>
        <dbReference type="EMBL" id="NBC35133.1"/>
    </source>
</evidence>